<dbReference type="PANTHER" id="PTHR34986:SF1">
    <property type="entry name" value="PROTEIN YIAL"/>
    <property type="match status" value="1"/>
</dbReference>
<dbReference type="STRING" id="362418.IW19_21430"/>
<sequence length="149" mass="16996">MIVDSLHNAAKYYSLHPNFKKAFDYVNQNDIESLEPGAFEITEGLKIIVIHGEGASREESIKGFECHDKNIDIQISIKGAETFAWKPREKCVSPNGAYSDEKDVRFFHDKPDMFFELQEKQFAILYPEDVHAAMIGSGLLKKIVFKVKI</sequence>
<dbReference type="NCBIfam" id="TIGR00022">
    <property type="entry name" value="YhcH/YjgK/YiaL family protein"/>
    <property type="match status" value="1"/>
</dbReference>
<reference evidence="1 2" key="1">
    <citation type="submission" date="2014-07" db="EMBL/GenBank/DDBJ databases">
        <title>Genome of Flavobacterium reichenbachii LMG 25512.</title>
        <authorList>
            <person name="Stropko S.J."/>
            <person name="Pipes S.E."/>
            <person name="Newman J.D."/>
        </authorList>
    </citation>
    <scope>NUCLEOTIDE SEQUENCE [LARGE SCALE GENOMIC DNA]</scope>
    <source>
        <strain evidence="1 2">LMG 25512</strain>
    </source>
</reference>
<organism evidence="1 2">
    <name type="scientific">Flavobacterium reichenbachii</name>
    <dbReference type="NCBI Taxonomy" id="362418"/>
    <lineage>
        <taxon>Bacteria</taxon>
        <taxon>Pseudomonadati</taxon>
        <taxon>Bacteroidota</taxon>
        <taxon>Flavobacteriia</taxon>
        <taxon>Flavobacteriales</taxon>
        <taxon>Flavobacteriaceae</taxon>
        <taxon>Flavobacterium</taxon>
    </lineage>
</organism>
<dbReference type="InterPro" id="IPR037012">
    <property type="entry name" value="NanQ/TabA/YiaL_sf"/>
</dbReference>
<accession>A0A085ZG88</accession>
<gene>
    <name evidence="1" type="ORF">IW19_21430</name>
</gene>
<evidence type="ECO:0000313" key="1">
    <source>
        <dbReference type="EMBL" id="KFF03452.1"/>
    </source>
</evidence>
<keyword evidence="2" id="KW-1185">Reference proteome</keyword>
<dbReference type="RefSeq" id="WP_035689101.1">
    <property type="nucleotide sequence ID" value="NZ_JPRL01000002.1"/>
</dbReference>
<evidence type="ECO:0008006" key="3">
    <source>
        <dbReference type="Google" id="ProtNLM"/>
    </source>
</evidence>
<dbReference type="GO" id="GO:0005829">
    <property type="term" value="C:cytosol"/>
    <property type="evidence" value="ECO:0007669"/>
    <property type="project" value="TreeGrafter"/>
</dbReference>
<name>A0A085ZG88_9FLAO</name>
<proteinExistence type="predicted"/>
<dbReference type="Proteomes" id="UP000028715">
    <property type="component" value="Unassembled WGS sequence"/>
</dbReference>
<dbReference type="EMBL" id="JPRL01000002">
    <property type="protein sequence ID" value="KFF03452.1"/>
    <property type="molecule type" value="Genomic_DNA"/>
</dbReference>
<dbReference type="OrthoDB" id="9792756at2"/>
<dbReference type="eggNOG" id="COG2731">
    <property type="taxonomic scope" value="Bacteria"/>
</dbReference>
<comment type="caution">
    <text evidence="1">The sequence shown here is derived from an EMBL/GenBank/DDBJ whole genome shotgun (WGS) entry which is preliminary data.</text>
</comment>
<dbReference type="Pfam" id="PF04074">
    <property type="entry name" value="DUF386"/>
    <property type="match status" value="1"/>
</dbReference>
<dbReference type="AlphaFoldDB" id="A0A085ZG88"/>
<dbReference type="PANTHER" id="PTHR34986">
    <property type="entry name" value="EVOLVED BETA-GALACTOSIDASE SUBUNIT BETA"/>
    <property type="match status" value="1"/>
</dbReference>
<dbReference type="Gene3D" id="2.60.120.370">
    <property type="entry name" value="YhcH/YjgK/YiaL"/>
    <property type="match status" value="1"/>
</dbReference>
<evidence type="ECO:0000313" key="2">
    <source>
        <dbReference type="Proteomes" id="UP000028715"/>
    </source>
</evidence>
<dbReference type="SUPFAM" id="SSF51197">
    <property type="entry name" value="Clavaminate synthase-like"/>
    <property type="match status" value="1"/>
</dbReference>
<protein>
    <recommendedName>
        <fullName evidence="3">YhcH/YjgK/YiaL family protein</fullName>
    </recommendedName>
</protein>
<dbReference type="InterPro" id="IPR004375">
    <property type="entry name" value="NanQ/TabA/YiaL"/>
</dbReference>